<dbReference type="PROSITE" id="PS50801">
    <property type="entry name" value="STAS"/>
    <property type="match status" value="1"/>
</dbReference>
<keyword evidence="3" id="KW-1185">Reference proteome</keyword>
<dbReference type="EMBL" id="JASCXX010000011">
    <property type="protein sequence ID" value="MDI6449593.1"/>
    <property type="molecule type" value="Genomic_DNA"/>
</dbReference>
<dbReference type="RefSeq" id="WP_349244999.1">
    <property type="nucleotide sequence ID" value="NZ_JASCXX010000011.1"/>
</dbReference>
<dbReference type="InterPro" id="IPR058548">
    <property type="entry name" value="MlaB-like_STAS"/>
</dbReference>
<comment type="caution">
    <text evidence="2">The sequence shown here is derived from an EMBL/GenBank/DDBJ whole genome shotgun (WGS) entry which is preliminary data.</text>
</comment>
<proteinExistence type="predicted"/>
<dbReference type="Pfam" id="PF13466">
    <property type="entry name" value="STAS_2"/>
    <property type="match status" value="1"/>
</dbReference>
<dbReference type="SUPFAM" id="SSF52091">
    <property type="entry name" value="SpoIIaa-like"/>
    <property type="match status" value="1"/>
</dbReference>
<dbReference type="InterPro" id="IPR002645">
    <property type="entry name" value="STAS_dom"/>
</dbReference>
<organism evidence="2 3">
    <name type="scientific">Anaerobaca lacustris</name>
    <dbReference type="NCBI Taxonomy" id="3044600"/>
    <lineage>
        <taxon>Bacteria</taxon>
        <taxon>Pseudomonadati</taxon>
        <taxon>Planctomycetota</taxon>
        <taxon>Phycisphaerae</taxon>
        <taxon>Sedimentisphaerales</taxon>
        <taxon>Anaerobacaceae</taxon>
        <taxon>Anaerobaca</taxon>
    </lineage>
</organism>
<name>A0AAW6U2Z6_9BACT</name>
<evidence type="ECO:0000259" key="1">
    <source>
        <dbReference type="PROSITE" id="PS50801"/>
    </source>
</evidence>
<dbReference type="InterPro" id="IPR036513">
    <property type="entry name" value="STAS_dom_sf"/>
</dbReference>
<accession>A0AAW6U2Z6</accession>
<dbReference type="Gene3D" id="3.30.750.24">
    <property type="entry name" value="STAS domain"/>
    <property type="match status" value="1"/>
</dbReference>
<dbReference type="CDD" id="cd07043">
    <property type="entry name" value="STAS_anti-anti-sigma_factors"/>
    <property type="match status" value="1"/>
</dbReference>
<sequence>MSETEQTDTRTWQPSDGVLVITLPRHTPNGEALELAGEMAHTQPQRHVIVDFSRTQVMTSSMLSQLMVMERQLDAHDKKLILCSVPDNILRMFTCVGLRSLFLFAENQKAALESLGGARCKTGSV</sequence>
<gene>
    <name evidence="2" type="ORF">QJ522_11110</name>
</gene>
<evidence type="ECO:0000313" key="3">
    <source>
        <dbReference type="Proteomes" id="UP001431776"/>
    </source>
</evidence>
<dbReference type="Proteomes" id="UP001431776">
    <property type="component" value="Unassembled WGS sequence"/>
</dbReference>
<protein>
    <submittedName>
        <fullName evidence="2">STAS domain-containing protein</fullName>
    </submittedName>
</protein>
<evidence type="ECO:0000313" key="2">
    <source>
        <dbReference type="EMBL" id="MDI6449593.1"/>
    </source>
</evidence>
<reference evidence="2" key="1">
    <citation type="submission" date="2023-05" db="EMBL/GenBank/DDBJ databases">
        <title>Anaerotaeda fermentans gen. nov., sp. nov., a novel anaerobic planctomycete of the new family within the order Sedimentisphaerales isolated from Taman Peninsula, Russia.</title>
        <authorList>
            <person name="Khomyakova M.A."/>
            <person name="Merkel A.Y."/>
            <person name="Slobodkin A.I."/>
        </authorList>
    </citation>
    <scope>NUCLEOTIDE SEQUENCE</scope>
    <source>
        <strain evidence="2">M17dextr</strain>
    </source>
</reference>
<feature type="domain" description="STAS" evidence="1">
    <location>
        <begin position="1"/>
        <end position="115"/>
    </location>
</feature>
<dbReference type="AlphaFoldDB" id="A0AAW6U2Z6"/>